<gene>
    <name evidence="1" type="ORF">IE53DRAFT_238885</name>
</gene>
<dbReference type="Proteomes" id="UP000245626">
    <property type="component" value="Unassembled WGS sequence"/>
</dbReference>
<reference evidence="1 2" key="1">
    <citation type="journal article" date="2018" name="Mol. Biol. Evol.">
        <title>Broad Genomic Sampling Reveals a Smut Pathogenic Ancestry of the Fungal Clade Ustilaginomycotina.</title>
        <authorList>
            <person name="Kijpornyongpan T."/>
            <person name="Mondo S.J."/>
            <person name="Barry K."/>
            <person name="Sandor L."/>
            <person name="Lee J."/>
            <person name="Lipzen A."/>
            <person name="Pangilinan J."/>
            <person name="LaButti K."/>
            <person name="Hainaut M."/>
            <person name="Henrissat B."/>
            <person name="Grigoriev I.V."/>
            <person name="Spatafora J.W."/>
            <person name="Aime M.C."/>
        </authorList>
    </citation>
    <scope>NUCLEOTIDE SEQUENCE [LARGE SCALE GENOMIC DNA]</scope>
    <source>
        <strain evidence="1 2">SA 807</strain>
    </source>
</reference>
<accession>A0ACD0P899</accession>
<protein>
    <submittedName>
        <fullName evidence="1">Uncharacterized protein</fullName>
    </submittedName>
</protein>
<sequence length="153" mass="16781">MITFLFDSFPGLSIAPFSLTPLSSLCPIHNQHQHHHIRPSSPSGQLSARYRLRNPFPPPYLPLPPLRLPRSADVAQVVKHATNLLHRLATVVKPTGSNHNHRAYTHLAVTPYHPFCSSPAHPALSRPLRAGKLNPHSTLSLLTIEATSLSAIA</sequence>
<organism evidence="1 2">
    <name type="scientific">Violaceomyces palustris</name>
    <dbReference type="NCBI Taxonomy" id="1673888"/>
    <lineage>
        <taxon>Eukaryota</taxon>
        <taxon>Fungi</taxon>
        <taxon>Dikarya</taxon>
        <taxon>Basidiomycota</taxon>
        <taxon>Ustilaginomycotina</taxon>
        <taxon>Ustilaginomycetes</taxon>
        <taxon>Violaceomycetales</taxon>
        <taxon>Violaceomycetaceae</taxon>
        <taxon>Violaceomyces</taxon>
    </lineage>
</organism>
<evidence type="ECO:0000313" key="2">
    <source>
        <dbReference type="Proteomes" id="UP000245626"/>
    </source>
</evidence>
<keyword evidence="2" id="KW-1185">Reference proteome</keyword>
<name>A0ACD0P899_9BASI</name>
<evidence type="ECO:0000313" key="1">
    <source>
        <dbReference type="EMBL" id="PWN54270.1"/>
    </source>
</evidence>
<proteinExistence type="predicted"/>
<dbReference type="EMBL" id="KZ819689">
    <property type="protein sequence ID" value="PWN54270.1"/>
    <property type="molecule type" value="Genomic_DNA"/>
</dbReference>